<accession>A0A1H4GSA4</accession>
<protein>
    <submittedName>
        <fullName evidence="2">SMI1 / KNR4 family (SUKH-1)</fullName>
    </submittedName>
</protein>
<proteinExistence type="predicted"/>
<sequence>MLDIQEYIKFLKTNFPVKSADLSTFLSSIDFVPPSDYIDFMVLYNGAEGKVGKSSYLKIWAIEELIEYNRAYEVDLYAEGYFIFGTNLGGTAYAFNKKDSSIVQFEFIGMLMDDNPIYCGAGFVDFLSYLYNMD</sequence>
<reference evidence="3" key="1">
    <citation type="submission" date="2016-10" db="EMBL/GenBank/DDBJ databases">
        <authorList>
            <person name="Varghese N."/>
            <person name="Submissions S."/>
        </authorList>
    </citation>
    <scope>NUCLEOTIDE SEQUENCE [LARGE SCALE GENOMIC DNA]</scope>
    <source>
        <strain evidence="3">DSM 23920</strain>
    </source>
</reference>
<dbReference type="Pfam" id="PF09346">
    <property type="entry name" value="SMI1_KNR4"/>
    <property type="match status" value="1"/>
</dbReference>
<evidence type="ECO:0000259" key="1">
    <source>
        <dbReference type="Pfam" id="PF09346"/>
    </source>
</evidence>
<keyword evidence="3" id="KW-1185">Reference proteome</keyword>
<dbReference type="AlphaFoldDB" id="A0A1H4GSA4"/>
<dbReference type="RefSeq" id="WP_089766319.1">
    <property type="nucleotide sequence ID" value="NZ_BKAT01000086.1"/>
</dbReference>
<dbReference type="Gene3D" id="3.40.1580.10">
    <property type="entry name" value="SMI1/KNR4-like"/>
    <property type="match status" value="1"/>
</dbReference>
<evidence type="ECO:0000313" key="2">
    <source>
        <dbReference type="EMBL" id="SEB12211.1"/>
    </source>
</evidence>
<dbReference type="OrthoDB" id="9795554at2"/>
<gene>
    <name evidence="2" type="ORF">SAMN05660909_05652</name>
</gene>
<dbReference type="Proteomes" id="UP000199656">
    <property type="component" value="Unassembled WGS sequence"/>
</dbReference>
<dbReference type="InterPro" id="IPR018958">
    <property type="entry name" value="Knr4/Smi1-like_dom"/>
</dbReference>
<feature type="domain" description="Knr4/Smi1-like" evidence="1">
    <location>
        <begin position="16"/>
        <end position="128"/>
    </location>
</feature>
<organism evidence="2 3">
    <name type="scientific">Chitinophaga terrae</name>
    <name type="common">ex Kim and Jung 2007</name>
    <dbReference type="NCBI Taxonomy" id="408074"/>
    <lineage>
        <taxon>Bacteria</taxon>
        <taxon>Pseudomonadati</taxon>
        <taxon>Bacteroidota</taxon>
        <taxon>Chitinophagia</taxon>
        <taxon>Chitinophagales</taxon>
        <taxon>Chitinophagaceae</taxon>
        <taxon>Chitinophaga</taxon>
    </lineage>
</organism>
<dbReference type="SUPFAM" id="SSF160631">
    <property type="entry name" value="SMI1/KNR4-like"/>
    <property type="match status" value="1"/>
</dbReference>
<dbReference type="InterPro" id="IPR037883">
    <property type="entry name" value="Knr4/Smi1-like_sf"/>
</dbReference>
<dbReference type="EMBL" id="FNRL01000055">
    <property type="protein sequence ID" value="SEB12211.1"/>
    <property type="molecule type" value="Genomic_DNA"/>
</dbReference>
<evidence type="ECO:0000313" key="3">
    <source>
        <dbReference type="Proteomes" id="UP000199656"/>
    </source>
</evidence>
<name>A0A1H4GSA4_9BACT</name>